<proteinExistence type="inferred from homology"/>
<comment type="caution">
    <text evidence="5">The sequence shown here is derived from an EMBL/GenBank/DDBJ whole genome shotgun (WGS) entry which is preliminary data.</text>
</comment>
<dbReference type="CDD" id="cd01838">
    <property type="entry name" value="Isoamyl_acetate_hydrolase_like"/>
    <property type="match status" value="1"/>
</dbReference>
<organism evidence="5 6">
    <name type="scientific">Arachis hypogaea</name>
    <name type="common">Peanut</name>
    <dbReference type="NCBI Taxonomy" id="3818"/>
    <lineage>
        <taxon>Eukaryota</taxon>
        <taxon>Viridiplantae</taxon>
        <taxon>Streptophyta</taxon>
        <taxon>Embryophyta</taxon>
        <taxon>Tracheophyta</taxon>
        <taxon>Spermatophyta</taxon>
        <taxon>Magnoliopsida</taxon>
        <taxon>eudicotyledons</taxon>
        <taxon>Gunneridae</taxon>
        <taxon>Pentapetalae</taxon>
        <taxon>rosids</taxon>
        <taxon>fabids</taxon>
        <taxon>Fabales</taxon>
        <taxon>Fabaceae</taxon>
        <taxon>Papilionoideae</taxon>
        <taxon>50 kb inversion clade</taxon>
        <taxon>dalbergioids sensu lato</taxon>
        <taxon>Dalbergieae</taxon>
        <taxon>Pterocarpus clade</taxon>
        <taxon>Arachis</taxon>
    </lineage>
</organism>
<dbReference type="InterPro" id="IPR036514">
    <property type="entry name" value="SGNH_hydro_sf"/>
</dbReference>
<keyword evidence="3" id="KW-0443">Lipid metabolism</keyword>
<accession>A0A445DFL9</accession>
<dbReference type="AlphaFoldDB" id="A0A445DFL9"/>
<evidence type="ECO:0000259" key="4">
    <source>
        <dbReference type="Pfam" id="PF13472"/>
    </source>
</evidence>
<dbReference type="FunFam" id="3.40.50.1110:FF:000002">
    <property type="entry name" value="isoamyl acetate-hydrolyzing esterase 1 homolog"/>
    <property type="match status" value="1"/>
</dbReference>
<name>A0A445DFL9_ARAHY</name>
<dbReference type="GO" id="GO:0016042">
    <property type="term" value="P:lipid catabolic process"/>
    <property type="evidence" value="ECO:0007669"/>
    <property type="project" value="UniProtKB-KW"/>
</dbReference>
<evidence type="ECO:0000256" key="2">
    <source>
        <dbReference type="ARBA" id="ARBA00022801"/>
    </source>
</evidence>
<sequence length="255" mass="28749">MVGPKRPQFVLFGSSIVQHSFYDQGWAAILSHLYARKADIVLRGYTGWNSRRALQVLQDIFPKDATEQPSLIIVYFGGNDSVLAHPSGLGQHVPLQEYIQNMTKIAIYLKSLSKKTRIIFLGSPPVNEPQLLGNSDLLGRPFRTNESCRIYSEACLSLCRDLNIKAIDIWSAIQRRKDWREVCFIDGIHLTAEGSKIVAKEILKVLKEAEWEPSLNWKSMPIEFAEDSTYDPIAPDGKTTINISGSPFHGDSEWD</sequence>
<dbReference type="PANTHER" id="PTHR14209">
    <property type="entry name" value="ISOAMYL ACETATE-HYDROLYZING ESTERASE 1"/>
    <property type="match status" value="1"/>
</dbReference>
<dbReference type="Gene3D" id="3.40.50.1110">
    <property type="entry name" value="SGNH hydrolase"/>
    <property type="match status" value="1"/>
</dbReference>
<dbReference type="GO" id="GO:0016788">
    <property type="term" value="F:hydrolase activity, acting on ester bonds"/>
    <property type="evidence" value="ECO:0007669"/>
    <property type="project" value="InterPro"/>
</dbReference>
<reference evidence="5 6" key="1">
    <citation type="submission" date="2019-01" db="EMBL/GenBank/DDBJ databases">
        <title>Sequencing of cultivated peanut Arachis hypogaea provides insights into genome evolution and oil improvement.</title>
        <authorList>
            <person name="Chen X."/>
        </authorList>
    </citation>
    <scope>NUCLEOTIDE SEQUENCE [LARGE SCALE GENOMIC DNA]</scope>
    <source>
        <strain evidence="6">cv. Fuhuasheng</strain>
        <tissue evidence="5">Leaves</tissue>
    </source>
</reference>
<dbReference type="SMR" id="A0A445DFL9"/>
<protein>
    <recommendedName>
        <fullName evidence="4">SGNH hydrolase-type esterase domain-containing protein</fullName>
    </recommendedName>
</protein>
<evidence type="ECO:0000256" key="3">
    <source>
        <dbReference type="ARBA" id="ARBA00022963"/>
    </source>
</evidence>
<dbReference type="InterPro" id="IPR013830">
    <property type="entry name" value="SGNH_hydro"/>
</dbReference>
<comment type="similarity">
    <text evidence="1">Belongs to the 'GDSL' lipolytic enzyme family.</text>
</comment>
<gene>
    <name evidence="5" type="ORF">Ahy_A04g019219</name>
</gene>
<dbReference type="OrthoDB" id="671439at2759"/>
<feature type="domain" description="SGNH hydrolase-type esterase" evidence="4">
    <location>
        <begin position="11"/>
        <end position="196"/>
    </location>
</feature>
<keyword evidence="2" id="KW-0378">Hydrolase</keyword>
<evidence type="ECO:0000256" key="1">
    <source>
        <dbReference type="ARBA" id="ARBA00008668"/>
    </source>
</evidence>
<keyword evidence="3" id="KW-0442">Lipid degradation</keyword>
<dbReference type="PANTHER" id="PTHR14209:SF38">
    <property type="entry name" value="GDSL-LIKE LIPASE_ACYLHYDROLASE"/>
    <property type="match status" value="1"/>
</dbReference>
<dbReference type="Proteomes" id="UP000289738">
    <property type="component" value="Chromosome A04"/>
</dbReference>
<dbReference type="Pfam" id="PF13472">
    <property type="entry name" value="Lipase_GDSL_2"/>
    <property type="match status" value="1"/>
</dbReference>
<dbReference type="SUPFAM" id="SSF52266">
    <property type="entry name" value="SGNH hydrolase"/>
    <property type="match status" value="1"/>
</dbReference>
<evidence type="ECO:0000313" key="5">
    <source>
        <dbReference type="EMBL" id="RYR61943.1"/>
    </source>
</evidence>
<dbReference type="Gramene" id="arahy.Tifrunner.gnm2.ann2.Ah04g264400.1">
    <property type="protein sequence ID" value="arahy.Tifrunner.gnm2.ann2.Ah04g264400.1-CDS"/>
    <property type="gene ID" value="arahy.Tifrunner.gnm2.ann2.Ah04g264400"/>
</dbReference>
<dbReference type="EMBL" id="SDMP01000004">
    <property type="protein sequence ID" value="RYR61943.1"/>
    <property type="molecule type" value="Genomic_DNA"/>
</dbReference>
<evidence type="ECO:0000313" key="6">
    <source>
        <dbReference type="Proteomes" id="UP000289738"/>
    </source>
</evidence>
<dbReference type="InterPro" id="IPR045136">
    <property type="entry name" value="Iah1-like"/>
</dbReference>
<dbReference type="STRING" id="3818.A0A445DFL9"/>
<keyword evidence="6" id="KW-1185">Reference proteome</keyword>